<feature type="region of interest" description="Disordered" evidence="1">
    <location>
        <begin position="1"/>
        <end position="23"/>
    </location>
</feature>
<evidence type="ECO:0000256" key="1">
    <source>
        <dbReference type="SAM" id="MobiDB-lite"/>
    </source>
</evidence>
<dbReference type="InterPro" id="IPR027417">
    <property type="entry name" value="P-loop_NTPase"/>
</dbReference>
<dbReference type="Gene3D" id="3.40.50.300">
    <property type="entry name" value="P-loop containing nucleotide triphosphate hydrolases"/>
    <property type="match status" value="1"/>
</dbReference>
<gene>
    <name evidence="2" type="ORF">GCM10023169_29850</name>
</gene>
<sequence>MKGTGTISPGRAATTPTRPDQTVTAAPMNPTLGQARFAVPSGDPTVVISSPPGAGKTHLITHLAHQLTTRLNMRVAIAGQTRAQALDVGNHTAQTGAVTHLVTSDGKPPSGAHPDLRITTNRRLTSRDGASSPSPPGGSGSTRRPITPTSCSSTRPTNSPTPTSAAEAPWV</sequence>
<dbReference type="EMBL" id="BAABGN010000012">
    <property type="protein sequence ID" value="GAA4428589.1"/>
    <property type="molecule type" value="Genomic_DNA"/>
</dbReference>
<feature type="compositionally biased region" description="Polar residues" evidence="1">
    <location>
        <begin position="14"/>
        <end position="23"/>
    </location>
</feature>
<comment type="caution">
    <text evidence="2">The sequence shown here is derived from an EMBL/GenBank/DDBJ whole genome shotgun (WGS) entry which is preliminary data.</text>
</comment>
<organism evidence="2 3">
    <name type="scientific">Georgenia halophila</name>
    <dbReference type="NCBI Taxonomy" id="620889"/>
    <lineage>
        <taxon>Bacteria</taxon>
        <taxon>Bacillati</taxon>
        <taxon>Actinomycetota</taxon>
        <taxon>Actinomycetes</taxon>
        <taxon>Micrococcales</taxon>
        <taxon>Bogoriellaceae</taxon>
        <taxon>Georgenia</taxon>
    </lineage>
</organism>
<evidence type="ECO:0008006" key="4">
    <source>
        <dbReference type="Google" id="ProtNLM"/>
    </source>
</evidence>
<evidence type="ECO:0000313" key="3">
    <source>
        <dbReference type="Proteomes" id="UP001500622"/>
    </source>
</evidence>
<dbReference type="SUPFAM" id="SSF52540">
    <property type="entry name" value="P-loop containing nucleoside triphosphate hydrolases"/>
    <property type="match status" value="1"/>
</dbReference>
<evidence type="ECO:0000313" key="2">
    <source>
        <dbReference type="EMBL" id="GAA4428589.1"/>
    </source>
</evidence>
<accession>A0ABP8LGX5</accession>
<feature type="compositionally biased region" description="Low complexity" evidence="1">
    <location>
        <begin position="141"/>
        <end position="164"/>
    </location>
</feature>
<name>A0ABP8LGX5_9MICO</name>
<reference evidence="3" key="1">
    <citation type="journal article" date="2019" name="Int. J. Syst. Evol. Microbiol.">
        <title>The Global Catalogue of Microorganisms (GCM) 10K type strain sequencing project: providing services to taxonomists for standard genome sequencing and annotation.</title>
        <authorList>
            <consortium name="The Broad Institute Genomics Platform"/>
            <consortium name="The Broad Institute Genome Sequencing Center for Infectious Disease"/>
            <person name="Wu L."/>
            <person name="Ma J."/>
        </authorList>
    </citation>
    <scope>NUCLEOTIDE SEQUENCE [LARGE SCALE GENOMIC DNA]</scope>
    <source>
        <strain evidence="3">JCM 17810</strain>
    </source>
</reference>
<dbReference type="Proteomes" id="UP001500622">
    <property type="component" value="Unassembled WGS sequence"/>
</dbReference>
<feature type="region of interest" description="Disordered" evidence="1">
    <location>
        <begin position="101"/>
        <end position="171"/>
    </location>
</feature>
<proteinExistence type="predicted"/>
<keyword evidence="3" id="KW-1185">Reference proteome</keyword>
<protein>
    <recommendedName>
        <fullName evidence="4">AAA domain-containing protein</fullName>
    </recommendedName>
</protein>